<dbReference type="RefSeq" id="WP_008437938.1">
    <property type="nucleotide sequence ID" value="NZ_LVJS01000045.1"/>
</dbReference>
<gene>
    <name evidence="1" type="ORF">RHOFW104T7_13960</name>
</gene>
<evidence type="ECO:0000313" key="1">
    <source>
        <dbReference type="EMBL" id="KZC23419.1"/>
    </source>
</evidence>
<dbReference type="AlphaFoldDB" id="A0A154QGP7"/>
<protein>
    <submittedName>
        <fullName evidence="1">Uncharacterized protein</fullName>
    </submittedName>
</protein>
<name>A0A154QGP7_9GAMM</name>
<dbReference type="EMBL" id="LVJS01000045">
    <property type="protein sequence ID" value="KZC23419.1"/>
    <property type="molecule type" value="Genomic_DNA"/>
</dbReference>
<proteinExistence type="predicted"/>
<organism evidence="1 2">
    <name type="scientific">Rhodanobacter thiooxydans</name>
    <dbReference type="NCBI Taxonomy" id="416169"/>
    <lineage>
        <taxon>Bacteria</taxon>
        <taxon>Pseudomonadati</taxon>
        <taxon>Pseudomonadota</taxon>
        <taxon>Gammaproteobacteria</taxon>
        <taxon>Lysobacterales</taxon>
        <taxon>Rhodanobacteraceae</taxon>
        <taxon>Rhodanobacter</taxon>
    </lineage>
</organism>
<accession>A0A154QGP7</accession>
<dbReference type="STRING" id="416169.RHOFW104T7_13960"/>
<reference evidence="1 2" key="1">
    <citation type="journal article" date="2016" name="MBio">
        <title>Lateral Gene Transfer in a Heavy Metal-Contaminated-Groundwater Microbial Community.</title>
        <authorList>
            <person name="Hemme C.L."/>
            <person name="Green S.J."/>
            <person name="Rishishwar L."/>
            <person name="Prakash O."/>
            <person name="Pettenato A."/>
            <person name="Chakraborty R."/>
            <person name="Deutschbauer A.M."/>
            <person name="Van Nostrand J.D."/>
            <person name="Wu L."/>
            <person name="He Z."/>
            <person name="Jordan I.K."/>
            <person name="Hazen T.C."/>
            <person name="Arkin A.P."/>
            <person name="Kostka J.E."/>
            <person name="Zhou J."/>
        </authorList>
    </citation>
    <scope>NUCLEOTIDE SEQUENCE [LARGE SCALE GENOMIC DNA]</scope>
    <source>
        <strain evidence="1 2">FW104-T7</strain>
    </source>
</reference>
<comment type="caution">
    <text evidence="1">The sequence shown here is derived from an EMBL/GenBank/DDBJ whole genome shotgun (WGS) entry which is preliminary data.</text>
</comment>
<dbReference type="Proteomes" id="UP000076131">
    <property type="component" value="Unassembled WGS sequence"/>
</dbReference>
<keyword evidence="2" id="KW-1185">Reference proteome</keyword>
<evidence type="ECO:0000313" key="2">
    <source>
        <dbReference type="Proteomes" id="UP000076131"/>
    </source>
</evidence>
<sequence>MGTLYVVQGFHEVDGDIVADKPILHGMEQLARKRGKMLAGQLDGVLVYAQAADVDRGEYSEPVILARYGWVPHPEQQSLCQAG</sequence>